<dbReference type="PANTHER" id="PTHR12378:SF80">
    <property type="entry name" value="IP06716P-RELATED"/>
    <property type="match status" value="1"/>
</dbReference>
<dbReference type="Pfam" id="PF05903">
    <property type="entry name" value="Peptidase_C97"/>
    <property type="match status" value="2"/>
</dbReference>
<feature type="domain" description="PPPDE" evidence="4">
    <location>
        <begin position="21"/>
        <end position="170"/>
    </location>
</feature>
<dbReference type="SMART" id="SM01179">
    <property type="entry name" value="DUF862"/>
    <property type="match status" value="1"/>
</dbReference>
<evidence type="ECO:0000313" key="6">
    <source>
        <dbReference type="Proteomes" id="UP001189429"/>
    </source>
</evidence>
<accession>A0ABN9QWE3</accession>
<keyword evidence="6" id="KW-1185">Reference proteome</keyword>
<keyword evidence="2" id="KW-0645">Protease</keyword>
<reference evidence="5" key="1">
    <citation type="submission" date="2023-10" db="EMBL/GenBank/DDBJ databases">
        <authorList>
            <person name="Chen Y."/>
            <person name="Shah S."/>
            <person name="Dougan E. K."/>
            <person name="Thang M."/>
            <person name="Chan C."/>
        </authorList>
    </citation>
    <scope>NUCLEOTIDE SEQUENCE [LARGE SCALE GENOMIC DNA]</scope>
</reference>
<dbReference type="InterPro" id="IPR042266">
    <property type="entry name" value="PPPDE_sf"/>
</dbReference>
<sequence>MGNDACKAGLYQGPSLPLGEVEVRVSVYKLDVTGIGLLDAIGGGLVGLYHSGVVIGANEWAFGGHDEAGKPGVFKTPPEQNEDFIFYRRVIMGNVQYGGVMETVKKLAFSKEWAGSGPCGGHPGNFAWAAPRGPADLFERNCNHFTSDLCWALLKKRPPEWINETATGLARTCRRLRAQRRALAEGLQRYAAQHGGAPRPHVASASGGRALESAGALAFREEFPRTFDEACRVGMRQGLAEAR</sequence>
<evidence type="ECO:0000256" key="1">
    <source>
        <dbReference type="ARBA" id="ARBA00008140"/>
    </source>
</evidence>
<dbReference type="Proteomes" id="UP001189429">
    <property type="component" value="Unassembled WGS sequence"/>
</dbReference>
<dbReference type="PROSITE" id="PS51858">
    <property type="entry name" value="PPPDE"/>
    <property type="match status" value="1"/>
</dbReference>
<gene>
    <name evidence="5" type="ORF">PCOR1329_LOCUS15543</name>
</gene>
<evidence type="ECO:0000259" key="4">
    <source>
        <dbReference type="PROSITE" id="PS51858"/>
    </source>
</evidence>
<keyword evidence="3" id="KW-0378">Hydrolase</keyword>
<comment type="caution">
    <text evidence="5">The sequence shown here is derived from an EMBL/GenBank/DDBJ whole genome shotgun (WGS) entry which is preliminary data.</text>
</comment>
<feature type="non-terminal residue" evidence="5">
    <location>
        <position position="243"/>
    </location>
</feature>
<proteinExistence type="inferred from homology"/>
<comment type="similarity">
    <text evidence="1">Belongs to the DeSI family.</text>
</comment>
<protein>
    <recommendedName>
        <fullName evidence="4">PPPDE domain-containing protein</fullName>
    </recommendedName>
</protein>
<evidence type="ECO:0000256" key="3">
    <source>
        <dbReference type="ARBA" id="ARBA00022801"/>
    </source>
</evidence>
<dbReference type="PANTHER" id="PTHR12378">
    <property type="entry name" value="DESUMOYLATING ISOPEPTIDASE"/>
    <property type="match status" value="1"/>
</dbReference>
<dbReference type="Gene3D" id="3.90.1720.30">
    <property type="entry name" value="PPPDE domains"/>
    <property type="match status" value="2"/>
</dbReference>
<dbReference type="InterPro" id="IPR008580">
    <property type="entry name" value="PPPDE_dom"/>
</dbReference>
<dbReference type="EMBL" id="CAUYUJ010004705">
    <property type="protein sequence ID" value="CAK0810643.1"/>
    <property type="molecule type" value="Genomic_DNA"/>
</dbReference>
<evidence type="ECO:0000256" key="2">
    <source>
        <dbReference type="ARBA" id="ARBA00022670"/>
    </source>
</evidence>
<evidence type="ECO:0000313" key="5">
    <source>
        <dbReference type="EMBL" id="CAK0810643.1"/>
    </source>
</evidence>
<organism evidence="5 6">
    <name type="scientific">Prorocentrum cordatum</name>
    <dbReference type="NCBI Taxonomy" id="2364126"/>
    <lineage>
        <taxon>Eukaryota</taxon>
        <taxon>Sar</taxon>
        <taxon>Alveolata</taxon>
        <taxon>Dinophyceae</taxon>
        <taxon>Prorocentrales</taxon>
        <taxon>Prorocentraceae</taxon>
        <taxon>Prorocentrum</taxon>
    </lineage>
</organism>
<name>A0ABN9QWE3_9DINO</name>